<feature type="chain" id="PRO_5043786642" description="EGF-like domain-containing protein" evidence="2">
    <location>
        <begin position="17"/>
        <end position="68"/>
    </location>
</feature>
<evidence type="ECO:0000313" key="4">
    <source>
        <dbReference type="EMBL" id="GMS86857.1"/>
    </source>
</evidence>
<dbReference type="EMBL" id="BTSX01000002">
    <property type="protein sequence ID" value="GMS86857.1"/>
    <property type="molecule type" value="Genomic_DNA"/>
</dbReference>
<dbReference type="AlphaFoldDB" id="A0AAV5SVT2"/>
<dbReference type="Gene3D" id="2.10.25.10">
    <property type="entry name" value="Laminin"/>
    <property type="match status" value="1"/>
</dbReference>
<feature type="domain" description="EGF-like" evidence="3">
    <location>
        <begin position="18"/>
        <end position="62"/>
    </location>
</feature>
<evidence type="ECO:0000313" key="5">
    <source>
        <dbReference type="Proteomes" id="UP001432027"/>
    </source>
</evidence>
<dbReference type="Proteomes" id="UP001432027">
    <property type="component" value="Unassembled WGS sequence"/>
</dbReference>
<evidence type="ECO:0000256" key="2">
    <source>
        <dbReference type="SAM" id="SignalP"/>
    </source>
</evidence>
<evidence type="ECO:0000256" key="1">
    <source>
        <dbReference type="PROSITE-ProRule" id="PRU00076"/>
    </source>
</evidence>
<comment type="caution">
    <text evidence="4">The sequence shown here is derived from an EMBL/GenBank/DDBJ whole genome shotgun (WGS) entry which is preliminary data.</text>
</comment>
<dbReference type="PROSITE" id="PS00022">
    <property type="entry name" value="EGF_1"/>
    <property type="match status" value="1"/>
</dbReference>
<proteinExistence type="predicted"/>
<evidence type="ECO:0000259" key="3">
    <source>
        <dbReference type="PROSITE" id="PS50026"/>
    </source>
</evidence>
<gene>
    <name evidence="4" type="ORF">PENTCL1PPCAC_9032</name>
</gene>
<dbReference type="PROSITE" id="PS01186">
    <property type="entry name" value="EGF_2"/>
    <property type="match status" value="1"/>
</dbReference>
<protein>
    <recommendedName>
        <fullName evidence="3">EGF-like domain-containing protein</fullName>
    </recommendedName>
</protein>
<feature type="signal peptide" evidence="2">
    <location>
        <begin position="1"/>
        <end position="16"/>
    </location>
</feature>
<keyword evidence="1" id="KW-1015">Disulfide bond</keyword>
<organism evidence="4 5">
    <name type="scientific">Pristionchus entomophagus</name>
    <dbReference type="NCBI Taxonomy" id="358040"/>
    <lineage>
        <taxon>Eukaryota</taxon>
        <taxon>Metazoa</taxon>
        <taxon>Ecdysozoa</taxon>
        <taxon>Nematoda</taxon>
        <taxon>Chromadorea</taxon>
        <taxon>Rhabditida</taxon>
        <taxon>Rhabditina</taxon>
        <taxon>Diplogasteromorpha</taxon>
        <taxon>Diplogasteroidea</taxon>
        <taxon>Neodiplogasteridae</taxon>
        <taxon>Pristionchus</taxon>
    </lineage>
</organism>
<feature type="non-terminal residue" evidence="4">
    <location>
        <position position="68"/>
    </location>
</feature>
<keyword evidence="1" id="KW-0245">EGF-like domain</keyword>
<comment type="caution">
    <text evidence="1">Lacks conserved residue(s) required for the propagation of feature annotation.</text>
</comment>
<dbReference type="SUPFAM" id="SSF57196">
    <property type="entry name" value="EGF/Laminin"/>
    <property type="match status" value="1"/>
</dbReference>
<name>A0AAV5SVT2_9BILA</name>
<dbReference type="InterPro" id="IPR000742">
    <property type="entry name" value="EGF"/>
</dbReference>
<feature type="disulfide bond" evidence="1">
    <location>
        <begin position="52"/>
        <end position="61"/>
    </location>
</feature>
<reference evidence="4" key="1">
    <citation type="submission" date="2023-10" db="EMBL/GenBank/DDBJ databases">
        <title>Genome assembly of Pristionchus species.</title>
        <authorList>
            <person name="Yoshida K."/>
            <person name="Sommer R.J."/>
        </authorList>
    </citation>
    <scope>NUCLEOTIDE SEQUENCE</scope>
    <source>
        <strain evidence="4">RS0144</strain>
    </source>
</reference>
<accession>A0AAV5SVT2</accession>
<keyword evidence="2" id="KW-0732">Signal</keyword>
<dbReference type="PROSITE" id="PS50026">
    <property type="entry name" value="EGF_3"/>
    <property type="match status" value="1"/>
</dbReference>
<keyword evidence="5" id="KW-1185">Reference proteome</keyword>
<sequence>MIRIALFAVILPLIDAQSRRECAEGAKFCDSAGGACSLVENDEWTYFAQCECYDGFEGPRCDRRMTPG</sequence>